<proteinExistence type="predicted"/>
<dbReference type="InterPro" id="IPR010985">
    <property type="entry name" value="Ribbon_hlx_hlx"/>
</dbReference>
<accession>A0A0X3Y2T4</accession>
<gene>
    <name evidence="1" type="ORF">RO03_07315</name>
</gene>
<evidence type="ECO:0000313" key="2">
    <source>
        <dbReference type="Proteomes" id="UP000054800"/>
    </source>
</evidence>
<comment type="caution">
    <text evidence="1">The sequence shown here is derived from an EMBL/GenBank/DDBJ whole genome shotgun (WGS) entry which is preliminary data.</text>
</comment>
<evidence type="ECO:0008006" key="3">
    <source>
        <dbReference type="Google" id="ProtNLM"/>
    </source>
</evidence>
<dbReference type="AlphaFoldDB" id="A0A0X3Y2T4"/>
<dbReference type="OrthoDB" id="90215at2"/>
<dbReference type="Gene3D" id="1.10.1220.10">
    <property type="entry name" value="Met repressor-like"/>
    <property type="match status" value="1"/>
</dbReference>
<dbReference type="GO" id="GO:0006355">
    <property type="term" value="P:regulation of DNA-templated transcription"/>
    <property type="evidence" value="ECO:0007669"/>
    <property type="project" value="InterPro"/>
</dbReference>
<dbReference type="SUPFAM" id="SSF47598">
    <property type="entry name" value="Ribbon-helix-helix"/>
    <property type="match status" value="1"/>
</dbReference>
<sequence>MEATKKKMGRPVIGKPKTIEIKTRIDKDLEEKIKNYCEDKKITRSDFLRKAINKQLNEK</sequence>
<dbReference type="RefSeq" id="WP_059222864.1">
    <property type="nucleotide sequence ID" value="NZ_LMVH01000001.1"/>
</dbReference>
<organism evidence="1 2">
    <name type="scientific">Fusobacterium nucleatum subsp. nucleatum</name>
    <dbReference type="NCBI Taxonomy" id="76856"/>
    <lineage>
        <taxon>Bacteria</taxon>
        <taxon>Fusobacteriati</taxon>
        <taxon>Fusobacteriota</taxon>
        <taxon>Fusobacteriia</taxon>
        <taxon>Fusobacteriales</taxon>
        <taxon>Fusobacteriaceae</taxon>
        <taxon>Fusobacterium</taxon>
    </lineage>
</organism>
<evidence type="ECO:0000313" key="1">
    <source>
        <dbReference type="EMBL" id="KUL99319.1"/>
    </source>
</evidence>
<protein>
    <recommendedName>
        <fullName evidence="3">CopG family transcriptional regulator</fullName>
    </recommendedName>
</protein>
<dbReference type="EMBL" id="LMVH01000001">
    <property type="protein sequence ID" value="KUL99319.1"/>
    <property type="molecule type" value="Genomic_DNA"/>
</dbReference>
<dbReference type="InterPro" id="IPR013321">
    <property type="entry name" value="Arc_rbn_hlx_hlx"/>
</dbReference>
<name>A0A0X3Y2T4_FUSNC</name>
<reference evidence="1 2" key="1">
    <citation type="submission" date="2015-10" db="EMBL/GenBank/DDBJ databases">
        <authorList>
            <person name="Gilbert D.G."/>
        </authorList>
    </citation>
    <scope>NUCLEOTIDE SEQUENCE [LARGE SCALE GENOMIC DNA]</scope>
    <source>
        <strain evidence="1 2">ChDC F311</strain>
    </source>
</reference>
<dbReference type="Proteomes" id="UP000054800">
    <property type="component" value="Unassembled WGS sequence"/>
</dbReference>